<dbReference type="Gene3D" id="3.40.30.10">
    <property type="entry name" value="Glutaredoxin"/>
    <property type="match status" value="1"/>
</dbReference>
<evidence type="ECO:0000259" key="6">
    <source>
        <dbReference type="Pfam" id="PF01417"/>
    </source>
</evidence>
<feature type="domain" description="ENTH" evidence="6">
    <location>
        <begin position="49"/>
        <end position="132"/>
    </location>
</feature>
<evidence type="ECO:0000313" key="8">
    <source>
        <dbReference type="Proteomes" id="UP000013827"/>
    </source>
</evidence>
<evidence type="ECO:0000256" key="4">
    <source>
        <dbReference type="ARBA" id="ARBA00023329"/>
    </source>
</evidence>
<dbReference type="EnsemblProtists" id="EOD24651">
    <property type="protein sequence ID" value="EOD24651"/>
    <property type="gene ID" value="EMIHUDRAFT_450562"/>
</dbReference>
<feature type="compositionally biased region" description="Basic and acidic residues" evidence="5">
    <location>
        <begin position="190"/>
        <end position="202"/>
    </location>
</feature>
<dbReference type="PANTHER" id="PTHR21514:SF0">
    <property type="entry name" value="AP-4 COMPLEX ACCESSORY SUBUNIT TEPSIN"/>
    <property type="match status" value="1"/>
</dbReference>
<dbReference type="Gene3D" id="1.25.40.90">
    <property type="match status" value="1"/>
</dbReference>
<dbReference type="InterPro" id="IPR035802">
    <property type="entry name" value="ENTH/VHS_tepsin"/>
</dbReference>
<dbReference type="CDD" id="cd03572">
    <property type="entry name" value="ENTH_like_Tepsin"/>
    <property type="match status" value="1"/>
</dbReference>
<dbReference type="HOGENOM" id="CLU_552574_0_0_1"/>
<keyword evidence="4" id="KW-0968">Cytoplasmic vesicle</keyword>
<dbReference type="PANTHER" id="PTHR21514">
    <property type="entry name" value="AP-4 COMPLEX ACCESSORY SUBUNIT TEPSIN"/>
    <property type="match status" value="1"/>
</dbReference>
<dbReference type="InterPro" id="IPR013809">
    <property type="entry name" value="ENTH"/>
</dbReference>
<protein>
    <recommendedName>
        <fullName evidence="6">ENTH domain-containing protein</fullName>
    </recommendedName>
</protein>
<dbReference type="InterPro" id="IPR011990">
    <property type="entry name" value="TPR-like_helical_dom_sf"/>
</dbReference>
<keyword evidence="8" id="KW-1185">Reference proteome</keyword>
<feature type="region of interest" description="Disordered" evidence="5">
    <location>
        <begin position="182"/>
        <end position="202"/>
    </location>
</feature>
<evidence type="ECO:0000256" key="2">
    <source>
        <dbReference type="ARBA" id="ARBA00004601"/>
    </source>
</evidence>
<dbReference type="Gene3D" id="1.25.40.10">
    <property type="entry name" value="Tetratricopeptide repeat domain"/>
    <property type="match status" value="1"/>
</dbReference>
<dbReference type="PaxDb" id="2903-EOD24651"/>
<organism evidence="7 8">
    <name type="scientific">Emiliania huxleyi (strain CCMP1516)</name>
    <dbReference type="NCBI Taxonomy" id="280463"/>
    <lineage>
        <taxon>Eukaryota</taxon>
        <taxon>Haptista</taxon>
        <taxon>Haptophyta</taxon>
        <taxon>Prymnesiophyceae</taxon>
        <taxon>Isochrysidales</taxon>
        <taxon>Noelaerhabdaceae</taxon>
        <taxon>Emiliania</taxon>
    </lineage>
</organism>
<dbReference type="GO" id="GO:0032588">
    <property type="term" value="C:trans-Golgi network membrane"/>
    <property type="evidence" value="ECO:0007669"/>
    <property type="project" value="TreeGrafter"/>
</dbReference>
<dbReference type="RefSeq" id="XP_005777080.1">
    <property type="nucleotide sequence ID" value="XM_005777023.1"/>
</dbReference>
<evidence type="ECO:0000256" key="3">
    <source>
        <dbReference type="ARBA" id="ARBA00023034"/>
    </source>
</evidence>
<comment type="subcellular location">
    <subcellularLocation>
        <location evidence="1">Cytoplasmic vesicle</location>
    </subcellularLocation>
    <subcellularLocation>
        <location evidence="2">Golgi apparatus</location>
        <location evidence="2">trans-Golgi network</location>
    </subcellularLocation>
</comment>
<sequence>MMLALGSPSGASLQLTTGLLLGFVFPGFLPLGSTLGLGVVGSSPAMDKSLVSKATADSAEPTPGYMFNEIARITHASVDACLQLENFLLKRLKKDSVHVKLKVLRVIKHCCQHGHATFRREMQRHTTDIKECLSACCTAFPPARLAAGDAGALSEDLRPARIAAGAAASALVNARRSTLAESPSVSVPGVDERLPPPAKLDDPEYNAAVLERWREHVRQAREAWQRKDMPAAEAQLKQALEAAGHFGGSSAPMATSLLNMAQFYRRANRQADAEPLLLRAADVLDQTAGPYNKAISSSEDGHTALVPMRPAVLLLAARAQQKMGQEGEAEARPKPCGGASARLRLAVGLLSEQWGPESPRLIVPYDALGKLYRSQLGREAEASDMEERVGSLRRIQADFSSGGGAALRQKLSAGGAVLYGAGKCAETRRQLIEAQGLEGSFKYVDCAANAQVGEFCKSQGVDTHPTWVIHGRRLNGFLPREGLAQACDHLLDHE</sequence>
<dbReference type="GO" id="GO:0031410">
    <property type="term" value="C:cytoplasmic vesicle"/>
    <property type="evidence" value="ECO:0007669"/>
    <property type="project" value="UniProtKB-SubCell"/>
</dbReference>
<dbReference type="InterPro" id="IPR039273">
    <property type="entry name" value="TEPSIN"/>
</dbReference>
<reference evidence="7" key="2">
    <citation type="submission" date="2024-10" db="UniProtKB">
        <authorList>
            <consortium name="EnsemblProtists"/>
        </authorList>
    </citation>
    <scope>IDENTIFICATION</scope>
</reference>
<accession>A0A0D3JMB6</accession>
<dbReference type="Proteomes" id="UP000013827">
    <property type="component" value="Unassembled WGS sequence"/>
</dbReference>
<dbReference type="STRING" id="2903.R1ENV0"/>
<evidence type="ECO:0000313" key="7">
    <source>
        <dbReference type="EnsemblProtists" id="EOD24651"/>
    </source>
</evidence>
<proteinExistence type="predicted"/>
<evidence type="ECO:0000256" key="5">
    <source>
        <dbReference type="SAM" id="MobiDB-lite"/>
    </source>
</evidence>
<dbReference type="SUPFAM" id="SSF48464">
    <property type="entry name" value="ENTH/VHS domain"/>
    <property type="match status" value="1"/>
</dbReference>
<keyword evidence="3" id="KW-0333">Golgi apparatus</keyword>
<dbReference type="AlphaFoldDB" id="A0A0D3JMB6"/>
<reference evidence="8" key="1">
    <citation type="journal article" date="2013" name="Nature">
        <title>Pan genome of the phytoplankton Emiliania underpins its global distribution.</title>
        <authorList>
            <person name="Read B.A."/>
            <person name="Kegel J."/>
            <person name="Klute M.J."/>
            <person name="Kuo A."/>
            <person name="Lefebvre S.C."/>
            <person name="Maumus F."/>
            <person name="Mayer C."/>
            <person name="Miller J."/>
            <person name="Monier A."/>
            <person name="Salamov A."/>
            <person name="Young J."/>
            <person name="Aguilar M."/>
            <person name="Claverie J.M."/>
            <person name="Frickenhaus S."/>
            <person name="Gonzalez K."/>
            <person name="Herman E.K."/>
            <person name="Lin Y.C."/>
            <person name="Napier J."/>
            <person name="Ogata H."/>
            <person name="Sarno A.F."/>
            <person name="Shmutz J."/>
            <person name="Schroeder D."/>
            <person name="de Vargas C."/>
            <person name="Verret F."/>
            <person name="von Dassow P."/>
            <person name="Valentin K."/>
            <person name="Van de Peer Y."/>
            <person name="Wheeler G."/>
            <person name="Dacks J.B."/>
            <person name="Delwiche C.F."/>
            <person name="Dyhrman S.T."/>
            <person name="Glockner G."/>
            <person name="John U."/>
            <person name="Richards T."/>
            <person name="Worden A.Z."/>
            <person name="Zhang X."/>
            <person name="Grigoriev I.V."/>
            <person name="Allen A.E."/>
            <person name="Bidle K."/>
            <person name="Borodovsky M."/>
            <person name="Bowler C."/>
            <person name="Brownlee C."/>
            <person name="Cock J.M."/>
            <person name="Elias M."/>
            <person name="Gladyshev V.N."/>
            <person name="Groth M."/>
            <person name="Guda C."/>
            <person name="Hadaegh A."/>
            <person name="Iglesias-Rodriguez M.D."/>
            <person name="Jenkins J."/>
            <person name="Jones B.M."/>
            <person name="Lawson T."/>
            <person name="Leese F."/>
            <person name="Lindquist E."/>
            <person name="Lobanov A."/>
            <person name="Lomsadze A."/>
            <person name="Malik S.B."/>
            <person name="Marsh M.E."/>
            <person name="Mackinder L."/>
            <person name="Mock T."/>
            <person name="Mueller-Roeber B."/>
            <person name="Pagarete A."/>
            <person name="Parker M."/>
            <person name="Probert I."/>
            <person name="Quesneville H."/>
            <person name="Raines C."/>
            <person name="Rensing S.A."/>
            <person name="Riano-Pachon D.M."/>
            <person name="Richier S."/>
            <person name="Rokitta S."/>
            <person name="Shiraiwa Y."/>
            <person name="Soanes D.M."/>
            <person name="van der Giezen M."/>
            <person name="Wahlund T.M."/>
            <person name="Williams B."/>
            <person name="Wilson W."/>
            <person name="Wolfe G."/>
            <person name="Wurch L.L."/>
        </authorList>
    </citation>
    <scope>NUCLEOTIDE SEQUENCE</scope>
</reference>
<dbReference type="Pfam" id="PF01417">
    <property type="entry name" value="ENTH"/>
    <property type="match status" value="1"/>
</dbReference>
<dbReference type="KEGG" id="ehx:EMIHUDRAFT_450562"/>
<evidence type="ECO:0000256" key="1">
    <source>
        <dbReference type="ARBA" id="ARBA00004541"/>
    </source>
</evidence>
<name>A0A0D3JMB6_EMIH1</name>
<dbReference type="GeneID" id="17270198"/>
<dbReference type="InterPro" id="IPR008942">
    <property type="entry name" value="ENTH_VHS"/>
</dbReference>